<sequence length="281" mass="29752">MKLGIFAKTFEGTEPLTVLNAAAAAGFTCAQYNMACSGLPPMPETITEAQARSVAEAARESGVEIVAVSGTFNMIHPDPAVREAGLRNLATLAERSTGMSTALITLCTGTRDPIDQWKAHADNDTPEAWRDLLEAMEAAIEIAERYDVDLGIEPELANVVNSAEKACRLIAALKSPRIKIVLDPANLFEVATLDEQRNIVSSAIELLADRIVMAHAKDRNPDGSFATAGKGVLDYAHYLGRLEAIGFKGSLVTHGLSASEAAGVATFLKNSLDGNSAEAGR</sequence>
<dbReference type="RefSeq" id="WP_072641581.1">
    <property type="nucleotide sequence ID" value="NZ_CP018229.1"/>
</dbReference>
<accession>A0A1L3ZJY6</accession>
<reference evidence="2 3" key="1">
    <citation type="submission" date="2016-11" db="EMBL/GenBank/DDBJ databases">
        <title>Rhizobium leguminosarum bv. viciae strain Vaf12 isolated from Vavilovia formosa root nodules from Russia, Dagestan.</title>
        <authorList>
            <person name="Kimeklis A."/>
        </authorList>
    </citation>
    <scope>NUCLEOTIDE SEQUENCE [LARGE SCALE GENOMIC DNA]</scope>
    <source>
        <strain evidence="2 3">Vaf-108</strain>
        <plasmid evidence="3">Plasmid unnamed1</plasmid>
    </source>
</reference>
<gene>
    <name evidence="2" type="ORF">BMW22_31635</name>
</gene>
<dbReference type="InterPro" id="IPR036237">
    <property type="entry name" value="Xyl_isomerase-like_sf"/>
</dbReference>
<dbReference type="PANTHER" id="PTHR12110:SF21">
    <property type="entry name" value="XYLOSE ISOMERASE-LIKE TIM BARREL DOMAIN-CONTAINING PROTEIN"/>
    <property type="match status" value="1"/>
</dbReference>
<dbReference type="EMBL" id="CP018229">
    <property type="protein sequence ID" value="API55969.1"/>
    <property type="molecule type" value="Genomic_DNA"/>
</dbReference>
<name>A0A1L3ZJY6_RHILE</name>
<evidence type="ECO:0000313" key="2">
    <source>
        <dbReference type="EMBL" id="API55969.1"/>
    </source>
</evidence>
<protein>
    <submittedName>
        <fullName evidence="2">Epimerase</fullName>
    </submittedName>
</protein>
<proteinExistence type="predicted"/>
<dbReference type="PANTHER" id="PTHR12110">
    <property type="entry name" value="HYDROXYPYRUVATE ISOMERASE"/>
    <property type="match status" value="1"/>
</dbReference>
<evidence type="ECO:0000313" key="3">
    <source>
        <dbReference type="Proteomes" id="UP000183050"/>
    </source>
</evidence>
<organism evidence="2 3">
    <name type="scientific">Rhizobium leguminosarum</name>
    <dbReference type="NCBI Taxonomy" id="384"/>
    <lineage>
        <taxon>Bacteria</taxon>
        <taxon>Pseudomonadati</taxon>
        <taxon>Pseudomonadota</taxon>
        <taxon>Alphaproteobacteria</taxon>
        <taxon>Hyphomicrobiales</taxon>
        <taxon>Rhizobiaceae</taxon>
        <taxon>Rhizobium/Agrobacterium group</taxon>
        <taxon>Rhizobium</taxon>
    </lineage>
</organism>
<evidence type="ECO:0000259" key="1">
    <source>
        <dbReference type="Pfam" id="PF01261"/>
    </source>
</evidence>
<dbReference type="InterPro" id="IPR013022">
    <property type="entry name" value="Xyl_isomerase-like_TIM-brl"/>
</dbReference>
<dbReference type="Pfam" id="PF01261">
    <property type="entry name" value="AP_endonuc_2"/>
    <property type="match status" value="1"/>
</dbReference>
<geneLocation type="plasmid" evidence="2">
    <name>unnamed1</name>
</geneLocation>
<dbReference type="Gene3D" id="3.20.20.150">
    <property type="entry name" value="Divalent-metal-dependent TIM barrel enzymes"/>
    <property type="match status" value="1"/>
</dbReference>
<dbReference type="InterPro" id="IPR050312">
    <property type="entry name" value="IolE/XylAMocC-like"/>
</dbReference>
<feature type="domain" description="Xylose isomerase-like TIM barrel" evidence="1">
    <location>
        <begin position="20"/>
        <end position="252"/>
    </location>
</feature>
<dbReference type="AlphaFoldDB" id="A0A1L3ZJY6"/>
<dbReference type="SUPFAM" id="SSF51658">
    <property type="entry name" value="Xylose isomerase-like"/>
    <property type="match status" value="1"/>
</dbReference>
<dbReference type="Proteomes" id="UP000183050">
    <property type="component" value="Plasmid unnamed1"/>
</dbReference>
<keyword evidence="2" id="KW-0614">Plasmid</keyword>